<dbReference type="EMBL" id="JALJOV010001077">
    <property type="protein sequence ID" value="KAK9855125.1"/>
    <property type="molecule type" value="Genomic_DNA"/>
</dbReference>
<dbReference type="Proteomes" id="UP001485043">
    <property type="component" value="Unassembled WGS sequence"/>
</dbReference>
<protein>
    <submittedName>
        <fullName evidence="2">Uncharacterized protein</fullName>
    </submittedName>
</protein>
<organism evidence="2 3">
    <name type="scientific">Apatococcus fuscideae</name>
    <dbReference type="NCBI Taxonomy" id="2026836"/>
    <lineage>
        <taxon>Eukaryota</taxon>
        <taxon>Viridiplantae</taxon>
        <taxon>Chlorophyta</taxon>
        <taxon>core chlorophytes</taxon>
        <taxon>Trebouxiophyceae</taxon>
        <taxon>Chlorellales</taxon>
        <taxon>Chlorellaceae</taxon>
        <taxon>Apatococcus</taxon>
    </lineage>
</organism>
<keyword evidence="1" id="KW-0175">Coiled coil</keyword>
<reference evidence="2 3" key="1">
    <citation type="journal article" date="2024" name="Nat. Commun.">
        <title>Phylogenomics reveals the evolutionary origins of lichenization in chlorophyte algae.</title>
        <authorList>
            <person name="Puginier C."/>
            <person name="Libourel C."/>
            <person name="Otte J."/>
            <person name="Skaloud P."/>
            <person name="Haon M."/>
            <person name="Grisel S."/>
            <person name="Petersen M."/>
            <person name="Berrin J.G."/>
            <person name="Delaux P.M."/>
            <person name="Dal Grande F."/>
            <person name="Keller J."/>
        </authorList>
    </citation>
    <scope>NUCLEOTIDE SEQUENCE [LARGE SCALE GENOMIC DNA]</scope>
    <source>
        <strain evidence="2 3">SAG 2523</strain>
    </source>
</reference>
<proteinExistence type="predicted"/>
<name>A0AAW1STM6_9CHLO</name>
<evidence type="ECO:0000313" key="3">
    <source>
        <dbReference type="Proteomes" id="UP001485043"/>
    </source>
</evidence>
<evidence type="ECO:0000313" key="2">
    <source>
        <dbReference type="EMBL" id="KAK9855125.1"/>
    </source>
</evidence>
<comment type="caution">
    <text evidence="2">The sequence shown here is derived from an EMBL/GenBank/DDBJ whole genome shotgun (WGS) entry which is preliminary data.</text>
</comment>
<gene>
    <name evidence="2" type="ORF">WJX84_006813</name>
</gene>
<keyword evidence="3" id="KW-1185">Reference proteome</keyword>
<accession>A0AAW1STM6</accession>
<feature type="coiled-coil region" evidence="1">
    <location>
        <begin position="1"/>
        <end position="35"/>
    </location>
</feature>
<dbReference type="AlphaFoldDB" id="A0AAW1STM6"/>
<evidence type="ECO:0000256" key="1">
    <source>
        <dbReference type="SAM" id="Coils"/>
    </source>
</evidence>
<sequence length="59" mass="6505">MSTSEARAAQKQAELLALRKQLDEAQRRVAQKEASGATEAFQRLVVAYQSLLQNQAGNM</sequence>